<keyword evidence="1" id="KW-0732">Signal</keyword>
<gene>
    <name evidence="3" type="primary">LOC120270745</name>
</gene>
<dbReference type="Proteomes" id="UP001515500">
    <property type="component" value="Chromosome 10"/>
</dbReference>
<organism evidence="2 3">
    <name type="scientific">Dioscorea cayennensis subsp. rotundata</name>
    <name type="common">White Guinea yam</name>
    <name type="synonym">Dioscorea rotundata</name>
    <dbReference type="NCBI Taxonomy" id="55577"/>
    <lineage>
        <taxon>Eukaryota</taxon>
        <taxon>Viridiplantae</taxon>
        <taxon>Streptophyta</taxon>
        <taxon>Embryophyta</taxon>
        <taxon>Tracheophyta</taxon>
        <taxon>Spermatophyta</taxon>
        <taxon>Magnoliopsida</taxon>
        <taxon>Liliopsida</taxon>
        <taxon>Dioscoreales</taxon>
        <taxon>Dioscoreaceae</taxon>
        <taxon>Dioscorea</taxon>
    </lineage>
</organism>
<dbReference type="RefSeq" id="XP_039133750.1">
    <property type="nucleotide sequence ID" value="XM_039277816.1"/>
</dbReference>
<sequence length="284" mass="30691">MADHHIHHLLPLILALILLILPSSSHASNQTDGLFSEPYDFLVSGNNLTDGNQTLSLQPDCGLYYYVNGTLVKNFQTNTDSTGCILTINYFGQLVLDKGDGTQPQTLGTAGALGFYALLLTDDLLGVYGPRTWSNGILRSRTLKNKNLKQATSNNFIYSDNSIDGVANGNATIATNEGVTAYITQKCTLSVKNSAGIIWESTPSINGSYVCYLWLTNRGPLLLQYEDSKGLQTQWTGGVLGEKNKYVAVLRSYGGIDIYGLKDGILDIPPVTAAVAKNIKMVTA</sequence>
<feature type="signal peptide" evidence="1">
    <location>
        <begin position="1"/>
        <end position="27"/>
    </location>
</feature>
<feature type="chain" id="PRO_5044236681" evidence="1">
    <location>
        <begin position="28"/>
        <end position="284"/>
    </location>
</feature>
<dbReference type="SUPFAM" id="SSF51110">
    <property type="entry name" value="alpha-D-mannose-specific plant lectins"/>
    <property type="match status" value="2"/>
</dbReference>
<dbReference type="GeneID" id="120270745"/>
<evidence type="ECO:0000256" key="1">
    <source>
        <dbReference type="SAM" id="SignalP"/>
    </source>
</evidence>
<keyword evidence="2" id="KW-1185">Reference proteome</keyword>
<dbReference type="InterPro" id="IPR036426">
    <property type="entry name" value="Bulb-type_lectin_dom_sf"/>
</dbReference>
<name>A0AB40C1W8_DIOCR</name>
<evidence type="ECO:0000313" key="3">
    <source>
        <dbReference type="RefSeq" id="XP_039133750.1"/>
    </source>
</evidence>
<proteinExistence type="predicted"/>
<dbReference type="Gene3D" id="2.90.10.10">
    <property type="entry name" value="Bulb-type lectin domain"/>
    <property type="match status" value="1"/>
</dbReference>
<evidence type="ECO:0000313" key="2">
    <source>
        <dbReference type="Proteomes" id="UP001515500"/>
    </source>
</evidence>
<dbReference type="AlphaFoldDB" id="A0AB40C1W8"/>
<protein>
    <submittedName>
        <fullName evidence="3">Mannose-specific lectin 1-like</fullName>
    </submittedName>
</protein>
<accession>A0AB40C1W8</accession>
<reference evidence="3" key="1">
    <citation type="submission" date="2025-08" db="UniProtKB">
        <authorList>
            <consortium name="RefSeq"/>
        </authorList>
    </citation>
    <scope>IDENTIFICATION</scope>
</reference>